<keyword evidence="3" id="KW-1185">Reference proteome</keyword>
<evidence type="ECO:0000259" key="1">
    <source>
        <dbReference type="Pfam" id="PF06985"/>
    </source>
</evidence>
<gene>
    <name evidence="2" type="ORF">BU23DRAFT_521156</name>
</gene>
<dbReference type="Pfam" id="PF06985">
    <property type="entry name" value="HET"/>
    <property type="match status" value="1"/>
</dbReference>
<sequence length="597" mass="66964">MLPILRENEIRILSIPPGSSDVGGPPPIDCDILVASLSDRNGFPEYETLSYVWGTEMASVPILVSGQSIVVSRSLHCAIRRLQLPDRKRLLWIDQICINQQDMEEKTKQVQLMSDIYTRCSRCIAWVGEVKESVSPAEVDCAIQLLQYMATASQAADPSSTPLPSAFPAGFEGAIKALGTITPEQNEWWNRIWTVQEAALPEHVIFQWGSFEITWTVLEQAREAWVFNFPQPLENMLGQHPAGTSVLTNLIAHFTWLNIARHRYDDLFQMIHRYRIRRATDPRDKIYGLLGLCSRGRLPVTEKCDYSITAVEVFATLTQELIIHEQGLRPLTNAPRQRPSESTPGISSWALDLYYAGVPFAPDVYYLMHGYDEYNAAGQLGHIDLGAIKTRLGQKTLNLTGVYADTVVHVQDGYKTNSPDKASMPSTEQLLQEWYAVAVGCGFQASPDSVDTVAAELYPRGAYTRAEAFAVFVLGDTIRNTEQIPKREVERDDIQDVWKILLGRANEVSMETRGTVYGMMVNQRMFVTKAGYFGCGHMDTEIGDEVWVFRGGNVPFTIRPRKEGEGYAFVGQCYLQGFMRGEVTSEDGLTEKTVSLY</sequence>
<reference evidence="2" key="1">
    <citation type="journal article" date="2020" name="Stud. Mycol.">
        <title>101 Dothideomycetes genomes: a test case for predicting lifestyles and emergence of pathogens.</title>
        <authorList>
            <person name="Haridas S."/>
            <person name="Albert R."/>
            <person name="Binder M."/>
            <person name="Bloem J."/>
            <person name="Labutti K."/>
            <person name="Salamov A."/>
            <person name="Andreopoulos B."/>
            <person name="Baker S."/>
            <person name="Barry K."/>
            <person name="Bills G."/>
            <person name="Bluhm B."/>
            <person name="Cannon C."/>
            <person name="Castanera R."/>
            <person name="Culley D."/>
            <person name="Daum C."/>
            <person name="Ezra D."/>
            <person name="Gonzalez J."/>
            <person name="Henrissat B."/>
            <person name="Kuo A."/>
            <person name="Liang C."/>
            <person name="Lipzen A."/>
            <person name="Lutzoni F."/>
            <person name="Magnuson J."/>
            <person name="Mondo S."/>
            <person name="Nolan M."/>
            <person name="Ohm R."/>
            <person name="Pangilinan J."/>
            <person name="Park H.-J."/>
            <person name="Ramirez L."/>
            <person name="Alfaro M."/>
            <person name="Sun H."/>
            <person name="Tritt A."/>
            <person name="Yoshinaga Y."/>
            <person name="Zwiers L.-H."/>
            <person name="Turgeon B."/>
            <person name="Goodwin S."/>
            <person name="Spatafora J."/>
            <person name="Crous P."/>
            <person name="Grigoriev I."/>
        </authorList>
    </citation>
    <scope>NUCLEOTIDE SEQUENCE</scope>
    <source>
        <strain evidence="2">CBS 107.79</strain>
    </source>
</reference>
<dbReference type="InterPro" id="IPR052895">
    <property type="entry name" value="HetReg/Transcr_Mod"/>
</dbReference>
<dbReference type="InterPro" id="IPR010730">
    <property type="entry name" value="HET"/>
</dbReference>
<dbReference type="Pfam" id="PF26639">
    <property type="entry name" value="Het-6_barrel"/>
    <property type="match status" value="1"/>
</dbReference>
<dbReference type="Proteomes" id="UP000800036">
    <property type="component" value="Unassembled WGS sequence"/>
</dbReference>
<dbReference type="PANTHER" id="PTHR24148:SF64">
    <property type="entry name" value="HETEROKARYON INCOMPATIBILITY DOMAIN-CONTAINING PROTEIN"/>
    <property type="match status" value="1"/>
</dbReference>
<feature type="domain" description="Heterokaryon incompatibility" evidence="1">
    <location>
        <begin position="46"/>
        <end position="197"/>
    </location>
</feature>
<dbReference type="OrthoDB" id="3557394at2759"/>
<evidence type="ECO:0000313" key="2">
    <source>
        <dbReference type="EMBL" id="KAF1964447.1"/>
    </source>
</evidence>
<dbReference type="PANTHER" id="PTHR24148">
    <property type="entry name" value="ANKYRIN REPEAT DOMAIN-CONTAINING PROTEIN 39 HOMOLOG-RELATED"/>
    <property type="match status" value="1"/>
</dbReference>
<dbReference type="AlphaFoldDB" id="A0A6A5UTN0"/>
<dbReference type="EMBL" id="ML976788">
    <property type="protein sequence ID" value="KAF1964447.1"/>
    <property type="molecule type" value="Genomic_DNA"/>
</dbReference>
<name>A0A6A5UTN0_9PLEO</name>
<evidence type="ECO:0000313" key="3">
    <source>
        <dbReference type="Proteomes" id="UP000800036"/>
    </source>
</evidence>
<organism evidence="2 3">
    <name type="scientific">Bimuria novae-zelandiae CBS 107.79</name>
    <dbReference type="NCBI Taxonomy" id="1447943"/>
    <lineage>
        <taxon>Eukaryota</taxon>
        <taxon>Fungi</taxon>
        <taxon>Dikarya</taxon>
        <taxon>Ascomycota</taxon>
        <taxon>Pezizomycotina</taxon>
        <taxon>Dothideomycetes</taxon>
        <taxon>Pleosporomycetidae</taxon>
        <taxon>Pleosporales</taxon>
        <taxon>Massarineae</taxon>
        <taxon>Didymosphaeriaceae</taxon>
        <taxon>Bimuria</taxon>
    </lineage>
</organism>
<protein>
    <submittedName>
        <fullName evidence="2">HET-domain-containing protein</fullName>
    </submittedName>
</protein>
<accession>A0A6A5UTN0</accession>
<proteinExistence type="predicted"/>